<evidence type="ECO:0000256" key="3">
    <source>
        <dbReference type="ARBA" id="ARBA00022553"/>
    </source>
</evidence>
<organism evidence="11 12">
    <name type="scientific">Cellulophaga tyrosinoxydans</name>
    <dbReference type="NCBI Taxonomy" id="504486"/>
    <lineage>
        <taxon>Bacteria</taxon>
        <taxon>Pseudomonadati</taxon>
        <taxon>Bacteroidota</taxon>
        <taxon>Flavobacteriia</taxon>
        <taxon>Flavobacteriales</taxon>
        <taxon>Flavobacteriaceae</taxon>
        <taxon>Cellulophaga</taxon>
    </lineage>
</organism>
<dbReference type="Pfam" id="PF00512">
    <property type="entry name" value="HisKA"/>
    <property type="match status" value="1"/>
</dbReference>
<keyword evidence="3" id="KW-0597">Phosphoprotein</keyword>
<feature type="domain" description="Histidine kinase" evidence="10">
    <location>
        <begin position="275"/>
        <end position="483"/>
    </location>
</feature>
<dbReference type="SUPFAM" id="SSF55874">
    <property type="entry name" value="ATPase domain of HSP90 chaperone/DNA topoisomerase II/histidine kinase"/>
    <property type="match status" value="1"/>
</dbReference>
<evidence type="ECO:0000256" key="1">
    <source>
        <dbReference type="ARBA" id="ARBA00000085"/>
    </source>
</evidence>
<dbReference type="InterPro" id="IPR004358">
    <property type="entry name" value="Sig_transdc_His_kin-like_C"/>
</dbReference>
<dbReference type="PANTHER" id="PTHR43065:SF46">
    <property type="entry name" value="C4-DICARBOXYLATE TRANSPORT SENSOR PROTEIN DCTB"/>
    <property type="match status" value="1"/>
</dbReference>
<keyword evidence="8" id="KW-0902">Two-component regulatory system</keyword>
<evidence type="ECO:0000256" key="7">
    <source>
        <dbReference type="ARBA" id="ARBA00022840"/>
    </source>
</evidence>
<dbReference type="Proteomes" id="UP000192360">
    <property type="component" value="Unassembled WGS sequence"/>
</dbReference>
<keyword evidence="9" id="KW-1133">Transmembrane helix</keyword>
<evidence type="ECO:0000256" key="2">
    <source>
        <dbReference type="ARBA" id="ARBA00012438"/>
    </source>
</evidence>
<keyword evidence="9" id="KW-0472">Membrane</keyword>
<sequence>MFEKLSLRSRIFVSMILLVLLASVLIAGVTIYQYGEQSRDYHEDRLLRKEEQIKENIRYTLIRTTYATTAENLELIFKDEIYQIADVLNVNFNIYDLEGGLIKSSRPKLEKDSISMCLSPEVLNNLAKSVDSRYLEEKSTAGDKYQASYTYITDGKFKPIGILNLPYFEDNSFNDNELKEFLLRLGGVYLFMLFIAILLSYIISKYITRSLQTISDKMNATYLTKRNEKIIVQNPTEEIGKLINAYNAMIDELEISAVKLAKSEREQAWREMAKQVAHEIKNPLTPMRLTVQSFERKFDPQDPDVKNKLAEYSKTLIQQIDTMSSIAGAFSNFAEMPAQQNETLNVVKIVKLGLDIFNESYIHFIADEEEIIAKLDRTQLIRVVTNLVKNAIQAVPDIASPRILVTVSSEGKYVKISVADNGVGIDDEFKDKIFEPKFTTKSSGMGLGLGMVKTIVETYNGTIGFTSQVGKGTVFTVKFPRLMAE</sequence>
<dbReference type="Gene3D" id="3.30.565.10">
    <property type="entry name" value="Histidine kinase-like ATPase, C-terminal domain"/>
    <property type="match status" value="1"/>
</dbReference>
<comment type="catalytic activity">
    <reaction evidence="1">
        <text>ATP + protein L-histidine = ADP + protein N-phospho-L-histidine.</text>
        <dbReference type="EC" id="2.7.13.3"/>
    </reaction>
</comment>
<dbReference type="Pfam" id="PF02518">
    <property type="entry name" value="HATPase_c"/>
    <property type="match status" value="1"/>
</dbReference>
<dbReference type="SMART" id="SM00387">
    <property type="entry name" value="HATPase_c"/>
    <property type="match status" value="1"/>
</dbReference>
<dbReference type="Gene3D" id="6.10.340.10">
    <property type="match status" value="1"/>
</dbReference>
<evidence type="ECO:0000259" key="10">
    <source>
        <dbReference type="PROSITE" id="PS50109"/>
    </source>
</evidence>
<dbReference type="InterPro" id="IPR003661">
    <property type="entry name" value="HisK_dim/P_dom"/>
</dbReference>
<feature type="transmembrane region" description="Helical" evidence="9">
    <location>
        <begin position="181"/>
        <end position="203"/>
    </location>
</feature>
<keyword evidence="6 11" id="KW-0418">Kinase</keyword>
<feature type="transmembrane region" description="Helical" evidence="9">
    <location>
        <begin position="12"/>
        <end position="34"/>
    </location>
</feature>
<keyword evidence="7" id="KW-0067">ATP-binding</keyword>
<dbReference type="AlphaFoldDB" id="A0A1W1YLY0"/>
<gene>
    <name evidence="11" type="ORF">SAMN05660703_0666</name>
</gene>
<accession>A0A1W1YLY0</accession>
<name>A0A1W1YLY0_9FLAO</name>
<proteinExistence type="predicted"/>
<keyword evidence="12" id="KW-1185">Reference proteome</keyword>
<dbReference type="CDD" id="cd00082">
    <property type="entry name" value="HisKA"/>
    <property type="match status" value="1"/>
</dbReference>
<dbReference type="EMBL" id="FWXO01000001">
    <property type="protein sequence ID" value="SMC37205.1"/>
    <property type="molecule type" value="Genomic_DNA"/>
</dbReference>
<dbReference type="SUPFAM" id="SSF47384">
    <property type="entry name" value="Homodimeric domain of signal transducing histidine kinase"/>
    <property type="match status" value="1"/>
</dbReference>
<dbReference type="GO" id="GO:0005524">
    <property type="term" value="F:ATP binding"/>
    <property type="evidence" value="ECO:0007669"/>
    <property type="project" value="UniProtKB-KW"/>
</dbReference>
<reference evidence="11 12" key="1">
    <citation type="submission" date="2017-04" db="EMBL/GenBank/DDBJ databases">
        <authorList>
            <person name="Afonso C.L."/>
            <person name="Miller P.J."/>
            <person name="Scott M.A."/>
            <person name="Spackman E."/>
            <person name="Goraichik I."/>
            <person name="Dimitrov K.M."/>
            <person name="Suarez D.L."/>
            <person name="Swayne D.E."/>
        </authorList>
    </citation>
    <scope>NUCLEOTIDE SEQUENCE [LARGE SCALE GENOMIC DNA]</scope>
    <source>
        <strain evidence="11 12">DSM 21164</strain>
    </source>
</reference>
<dbReference type="GO" id="GO:0000155">
    <property type="term" value="F:phosphorelay sensor kinase activity"/>
    <property type="evidence" value="ECO:0007669"/>
    <property type="project" value="InterPro"/>
</dbReference>
<dbReference type="InterPro" id="IPR003594">
    <property type="entry name" value="HATPase_dom"/>
</dbReference>
<dbReference type="PRINTS" id="PR00344">
    <property type="entry name" value="BCTRLSENSOR"/>
</dbReference>
<evidence type="ECO:0000313" key="12">
    <source>
        <dbReference type="Proteomes" id="UP000192360"/>
    </source>
</evidence>
<keyword evidence="4" id="KW-0808">Transferase</keyword>
<dbReference type="CDD" id="cd00075">
    <property type="entry name" value="HATPase"/>
    <property type="match status" value="1"/>
</dbReference>
<dbReference type="InterPro" id="IPR036890">
    <property type="entry name" value="HATPase_C_sf"/>
</dbReference>
<protein>
    <recommendedName>
        <fullName evidence="2">histidine kinase</fullName>
        <ecNumber evidence="2">2.7.13.3</ecNumber>
    </recommendedName>
</protein>
<dbReference type="STRING" id="504486.SAMN05660703_0666"/>
<dbReference type="Gene3D" id="1.10.287.130">
    <property type="match status" value="1"/>
</dbReference>
<evidence type="ECO:0000256" key="4">
    <source>
        <dbReference type="ARBA" id="ARBA00022679"/>
    </source>
</evidence>
<evidence type="ECO:0000256" key="8">
    <source>
        <dbReference type="ARBA" id="ARBA00023012"/>
    </source>
</evidence>
<keyword evidence="9" id="KW-0812">Transmembrane</keyword>
<evidence type="ECO:0000256" key="5">
    <source>
        <dbReference type="ARBA" id="ARBA00022741"/>
    </source>
</evidence>
<evidence type="ECO:0000256" key="6">
    <source>
        <dbReference type="ARBA" id="ARBA00022777"/>
    </source>
</evidence>
<dbReference type="SMART" id="SM00388">
    <property type="entry name" value="HisKA"/>
    <property type="match status" value="1"/>
</dbReference>
<dbReference type="InterPro" id="IPR036097">
    <property type="entry name" value="HisK_dim/P_sf"/>
</dbReference>
<dbReference type="InterPro" id="IPR005467">
    <property type="entry name" value="His_kinase_dom"/>
</dbReference>
<dbReference type="EC" id="2.7.13.3" evidence="2"/>
<dbReference type="PANTHER" id="PTHR43065">
    <property type="entry name" value="SENSOR HISTIDINE KINASE"/>
    <property type="match status" value="1"/>
</dbReference>
<evidence type="ECO:0000256" key="9">
    <source>
        <dbReference type="SAM" id="Phobius"/>
    </source>
</evidence>
<dbReference type="PROSITE" id="PS50109">
    <property type="entry name" value="HIS_KIN"/>
    <property type="match status" value="1"/>
</dbReference>
<keyword evidence="5" id="KW-0547">Nucleotide-binding</keyword>
<evidence type="ECO:0000313" key="11">
    <source>
        <dbReference type="EMBL" id="SMC37205.1"/>
    </source>
</evidence>